<keyword evidence="3" id="KW-0808">Transferase</keyword>
<dbReference type="Proteomes" id="UP000753724">
    <property type="component" value="Unassembled WGS sequence"/>
</dbReference>
<evidence type="ECO:0000256" key="1">
    <source>
        <dbReference type="ARBA" id="ARBA00005189"/>
    </source>
</evidence>
<accession>A0ABW9XDZ2</accession>
<evidence type="ECO:0000256" key="8">
    <source>
        <dbReference type="ARBA" id="ARBA00039866"/>
    </source>
</evidence>
<reference evidence="12" key="1">
    <citation type="submission" date="2020-01" db="EMBL/GenBank/DDBJ databases">
        <title>Sphingomonas sp. strain CSW-10.</title>
        <authorList>
            <person name="Chen W.-M."/>
        </authorList>
    </citation>
    <scope>NUCLEOTIDE SEQUENCE [LARGE SCALE GENOMIC DNA]</scope>
    <source>
        <strain evidence="12">FSY-8</strain>
    </source>
</reference>
<comment type="similarity">
    <text evidence="6">Belongs to the acetyltransferase family. OlsB subfamily.</text>
</comment>
<dbReference type="Pfam" id="PF13444">
    <property type="entry name" value="Acetyltransf_5"/>
    <property type="match status" value="1"/>
</dbReference>
<dbReference type="PANTHER" id="PTHR37323">
    <property type="entry name" value="GCN5-RELATED N-ACETYLTRANSFERASE"/>
    <property type="match status" value="1"/>
</dbReference>
<evidence type="ECO:0000256" key="5">
    <source>
        <dbReference type="ARBA" id="ARBA00023315"/>
    </source>
</evidence>
<dbReference type="RefSeq" id="WP_161718122.1">
    <property type="nucleotide sequence ID" value="NZ_JAAAPO010000003.1"/>
</dbReference>
<dbReference type="Gene3D" id="3.40.630.30">
    <property type="match status" value="1"/>
</dbReference>
<keyword evidence="2" id="KW-0444">Lipid biosynthesis</keyword>
<keyword evidence="12" id="KW-1185">Reference proteome</keyword>
<dbReference type="PANTHER" id="PTHR37323:SF1">
    <property type="entry name" value="L-ORNITHINE N(ALPHA)-ACYLTRANSFERASE"/>
    <property type="match status" value="1"/>
</dbReference>
<comment type="pathway">
    <text evidence="1">Lipid metabolism.</text>
</comment>
<organism evidence="11 12">
    <name type="scientific">Novosphingobium ovatum</name>
    <dbReference type="NCBI Taxonomy" id="1908523"/>
    <lineage>
        <taxon>Bacteria</taxon>
        <taxon>Pseudomonadati</taxon>
        <taxon>Pseudomonadota</taxon>
        <taxon>Alphaproteobacteria</taxon>
        <taxon>Sphingomonadales</taxon>
        <taxon>Sphingomonadaceae</taxon>
        <taxon>Novosphingobium</taxon>
    </lineage>
</organism>
<dbReference type="SUPFAM" id="SSF55729">
    <property type="entry name" value="Acyl-CoA N-acyltransferases (Nat)"/>
    <property type="match status" value="1"/>
</dbReference>
<dbReference type="InterPro" id="IPR052351">
    <property type="entry name" value="Ornithine_N-alpha-AT"/>
</dbReference>
<evidence type="ECO:0000313" key="11">
    <source>
        <dbReference type="EMBL" id="NBC36755.1"/>
    </source>
</evidence>
<dbReference type="InterPro" id="IPR016181">
    <property type="entry name" value="Acyl_CoA_acyltransferase"/>
</dbReference>
<evidence type="ECO:0000256" key="2">
    <source>
        <dbReference type="ARBA" id="ARBA00022516"/>
    </source>
</evidence>
<evidence type="ECO:0000256" key="7">
    <source>
        <dbReference type="ARBA" id="ARBA00039058"/>
    </source>
</evidence>
<evidence type="ECO:0000256" key="10">
    <source>
        <dbReference type="ARBA" id="ARBA00047785"/>
    </source>
</evidence>
<gene>
    <name evidence="11" type="ORF">GTZ99_09310</name>
</gene>
<keyword evidence="5" id="KW-0012">Acyltransferase</keyword>
<name>A0ABW9XDZ2_9SPHN</name>
<dbReference type="EC" id="2.3.2.30" evidence="7"/>
<evidence type="ECO:0000313" key="12">
    <source>
        <dbReference type="Proteomes" id="UP000753724"/>
    </source>
</evidence>
<evidence type="ECO:0000256" key="9">
    <source>
        <dbReference type="ARBA" id="ARBA00045724"/>
    </source>
</evidence>
<protein>
    <recommendedName>
        <fullName evidence="8">L-ornithine N(alpha)-acyltransferase</fullName>
        <ecNumber evidence="7">2.3.2.30</ecNumber>
    </recommendedName>
</protein>
<evidence type="ECO:0000256" key="3">
    <source>
        <dbReference type="ARBA" id="ARBA00022679"/>
    </source>
</evidence>
<comment type="catalytic activity">
    <reaction evidence="10">
        <text>a (3R)-hydroxyacyl-[ACP] + L-ornithine = a lyso-ornithine lipid + holo-[ACP] + H(+)</text>
        <dbReference type="Rhea" id="RHEA:20633"/>
        <dbReference type="Rhea" id="RHEA-COMP:9685"/>
        <dbReference type="Rhea" id="RHEA-COMP:9945"/>
        <dbReference type="ChEBI" id="CHEBI:15378"/>
        <dbReference type="ChEBI" id="CHEBI:46911"/>
        <dbReference type="ChEBI" id="CHEBI:64479"/>
        <dbReference type="ChEBI" id="CHEBI:78827"/>
        <dbReference type="ChEBI" id="CHEBI:138482"/>
        <dbReference type="EC" id="2.3.2.30"/>
    </reaction>
    <physiologicalReaction direction="left-to-right" evidence="10">
        <dbReference type="Rhea" id="RHEA:20634"/>
    </physiologicalReaction>
</comment>
<evidence type="ECO:0000256" key="4">
    <source>
        <dbReference type="ARBA" id="ARBA00023098"/>
    </source>
</evidence>
<dbReference type="EMBL" id="JAAAPO010000003">
    <property type="protein sequence ID" value="NBC36755.1"/>
    <property type="molecule type" value="Genomic_DNA"/>
</dbReference>
<comment type="caution">
    <text evidence="11">The sequence shown here is derived from an EMBL/GenBank/DDBJ whole genome shotgun (WGS) entry which is preliminary data.</text>
</comment>
<evidence type="ECO:0000256" key="6">
    <source>
        <dbReference type="ARBA" id="ARBA00038095"/>
    </source>
</evidence>
<keyword evidence="4" id="KW-0443">Lipid metabolism</keyword>
<sequence>MTAQMPIAANRRLTVRLAHCEADLQSVQRLRWRVFFEEMGAAADPALAGDRCDRDAYDALCDHLLVIDQDRLERDGPDAAVVGTYRLLREGVARRHAGFYSAGEFDLNPLLATRADGREALELGRSCVLPEYRTSATISMLWRGIAEYISANRIGLLFGCASFPGVDPDAFAPALSYLYHNHLAPAGTAPSVLPGKGVSMERLPRGSYDQRRALFQLPPLVKGYLRVGASFGDGAYIDHAFNTVDVCVVMPVDAIADRYAARFSVAA</sequence>
<proteinExistence type="inferred from homology"/>
<comment type="function">
    <text evidence="9">Catalyzes the first step in the biosynthesis of ornithine lipids, which are phosphorus-free membrane lipids. Catalyzes the 3-hydroxyacyl-acyl carrier protein-dependent acylation of ornithine to form lyso-ornithine lipid (LOL).</text>
</comment>